<dbReference type="GO" id="GO:0008270">
    <property type="term" value="F:zinc ion binding"/>
    <property type="evidence" value="ECO:0007669"/>
    <property type="project" value="UniProtKB-KW"/>
</dbReference>
<dbReference type="PhylomeDB" id="E9G998"/>
<dbReference type="EMBL" id="GL732535">
    <property type="protein sequence ID" value="EFX84123.1"/>
    <property type="molecule type" value="Genomic_DNA"/>
</dbReference>
<evidence type="ECO:0000256" key="8">
    <source>
        <dbReference type="ARBA" id="ARBA00023306"/>
    </source>
</evidence>
<keyword evidence="7" id="KW-0539">Nucleus</keyword>
<comment type="similarity">
    <text evidence="2">Belongs to the acetyltransferase family. ECO subfamily.</text>
</comment>
<dbReference type="GO" id="GO:0000785">
    <property type="term" value="C:chromatin"/>
    <property type="evidence" value="ECO:0000318"/>
    <property type="project" value="GO_Central"/>
</dbReference>
<evidence type="ECO:0000256" key="2">
    <source>
        <dbReference type="ARBA" id="ARBA00005816"/>
    </source>
</evidence>
<keyword evidence="13" id="KW-1185">Reference proteome</keyword>
<sequence>MRALNDGENQMILDAGQKKYGAVQCSECLMVYHVKDPEDELIHAKMHDIVNDTLKFSGWKKERVVRRFNSEGYVIAVHHGDAAHSWKKIESVLSKVVDNELGFSEIGIRNPEATKVYLYIAEKKIVGVLVAHSLSQGYRMIPSSTTSSGKCCSSDPVPALCGVSRIWTLPTFRRRKTASRLLDAMRTEFIYGKIISIDELAFSDPTENGLAFAKNYTKRQDFLVYNM</sequence>
<accession>E9G998</accession>
<evidence type="ECO:0000256" key="6">
    <source>
        <dbReference type="ARBA" id="ARBA00022833"/>
    </source>
</evidence>
<dbReference type="PANTHER" id="PTHR45884:SF2">
    <property type="entry name" value="N-ACETYLTRANSFERASE ECO"/>
    <property type="match status" value="1"/>
</dbReference>
<keyword evidence="9" id="KW-0012">Acyltransferase</keyword>
<dbReference type="Pfam" id="PF13880">
    <property type="entry name" value="Acetyltransf_13"/>
    <property type="match status" value="1"/>
</dbReference>
<evidence type="ECO:0000256" key="3">
    <source>
        <dbReference type="ARBA" id="ARBA00022679"/>
    </source>
</evidence>
<keyword evidence="3" id="KW-0808">Transferase</keyword>
<keyword evidence="8" id="KW-0131">Cell cycle</keyword>
<dbReference type="KEGG" id="dpx:DAPPUDRAFT_301396"/>
<dbReference type="GO" id="GO:0007064">
    <property type="term" value="P:mitotic sister chromatid cohesion"/>
    <property type="evidence" value="ECO:0000318"/>
    <property type="project" value="GO_Central"/>
</dbReference>
<evidence type="ECO:0000313" key="13">
    <source>
        <dbReference type="Proteomes" id="UP000000305"/>
    </source>
</evidence>
<evidence type="ECO:0000256" key="4">
    <source>
        <dbReference type="ARBA" id="ARBA00022723"/>
    </source>
</evidence>
<protein>
    <recommendedName>
        <fullName evidence="14">N-acetyltransferase domain-containing protein</fullName>
    </recommendedName>
</protein>
<evidence type="ECO:0000256" key="7">
    <source>
        <dbReference type="ARBA" id="ARBA00023242"/>
    </source>
</evidence>
<dbReference type="InterPro" id="IPR028005">
    <property type="entry name" value="AcTrfase_ESCO_Znf_dom"/>
</dbReference>
<dbReference type="OrthoDB" id="428854at2759"/>
<keyword evidence="5" id="KW-0863">Zinc-finger</keyword>
<dbReference type="InParanoid" id="E9G998"/>
<dbReference type="STRING" id="6669.E9G998"/>
<keyword evidence="4" id="KW-0479">Metal-binding</keyword>
<dbReference type="Proteomes" id="UP000000305">
    <property type="component" value="Unassembled WGS sequence"/>
</dbReference>
<evidence type="ECO:0008006" key="14">
    <source>
        <dbReference type="Google" id="ProtNLM"/>
    </source>
</evidence>
<dbReference type="OMA" id="KEHQKFC"/>
<evidence type="ECO:0000313" key="12">
    <source>
        <dbReference type="EMBL" id="EFX84123.1"/>
    </source>
</evidence>
<reference evidence="12 13" key="1">
    <citation type="journal article" date="2011" name="Science">
        <title>The ecoresponsive genome of Daphnia pulex.</title>
        <authorList>
            <person name="Colbourne J.K."/>
            <person name="Pfrender M.E."/>
            <person name="Gilbert D."/>
            <person name="Thomas W.K."/>
            <person name="Tucker A."/>
            <person name="Oakley T.H."/>
            <person name="Tokishita S."/>
            <person name="Aerts A."/>
            <person name="Arnold G.J."/>
            <person name="Basu M.K."/>
            <person name="Bauer D.J."/>
            <person name="Caceres C.E."/>
            <person name="Carmel L."/>
            <person name="Casola C."/>
            <person name="Choi J.H."/>
            <person name="Detter J.C."/>
            <person name="Dong Q."/>
            <person name="Dusheyko S."/>
            <person name="Eads B.D."/>
            <person name="Frohlich T."/>
            <person name="Geiler-Samerotte K.A."/>
            <person name="Gerlach D."/>
            <person name="Hatcher P."/>
            <person name="Jogdeo S."/>
            <person name="Krijgsveld J."/>
            <person name="Kriventseva E.V."/>
            <person name="Kultz D."/>
            <person name="Laforsch C."/>
            <person name="Lindquist E."/>
            <person name="Lopez J."/>
            <person name="Manak J.R."/>
            <person name="Muller J."/>
            <person name="Pangilinan J."/>
            <person name="Patwardhan R.P."/>
            <person name="Pitluck S."/>
            <person name="Pritham E.J."/>
            <person name="Rechtsteiner A."/>
            <person name="Rho M."/>
            <person name="Rogozin I.B."/>
            <person name="Sakarya O."/>
            <person name="Salamov A."/>
            <person name="Schaack S."/>
            <person name="Shapiro H."/>
            <person name="Shiga Y."/>
            <person name="Skalitzky C."/>
            <person name="Smith Z."/>
            <person name="Souvorov A."/>
            <person name="Sung W."/>
            <person name="Tang Z."/>
            <person name="Tsuchiya D."/>
            <person name="Tu H."/>
            <person name="Vos H."/>
            <person name="Wang M."/>
            <person name="Wolf Y.I."/>
            <person name="Yamagata H."/>
            <person name="Yamada T."/>
            <person name="Ye Y."/>
            <person name="Shaw J.R."/>
            <person name="Andrews J."/>
            <person name="Crease T.J."/>
            <person name="Tang H."/>
            <person name="Lucas S.M."/>
            <person name="Robertson H.M."/>
            <person name="Bork P."/>
            <person name="Koonin E.V."/>
            <person name="Zdobnov E.M."/>
            <person name="Grigoriev I.V."/>
            <person name="Lynch M."/>
            <person name="Boore J.L."/>
        </authorList>
    </citation>
    <scope>NUCLEOTIDE SEQUENCE [LARGE SCALE GENOMIC DNA]</scope>
</reference>
<evidence type="ECO:0000256" key="9">
    <source>
        <dbReference type="ARBA" id="ARBA00023315"/>
    </source>
</evidence>
<dbReference type="eggNOG" id="KOG3014">
    <property type="taxonomic scope" value="Eukaryota"/>
</dbReference>
<proteinExistence type="inferred from homology"/>
<keyword evidence="6" id="KW-0862">Zinc</keyword>
<dbReference type="GO" id="GO:0005634">
    <property type="term" value="C:nucleus"/>
    <property type="evidence" value="ECO:0000318"/>
    <property type="project" value="GO_Central"/>
</dbReference>
<evidence type="ECO:0000256" key="1">
    <source>
        <dbReference type="ARBA" id="ARBA00004123"/>
    </source>
</evidence>
<organism evidence="12 13">
    <name type="scientific">Daphnia pulex</name>
    <name type="common">Water flea</name>
    <dbReference type="NCBI Taxonomy" id="6669"/>
    <lineage>
        <taxon>Eukaryota</taxon>
        <taxon>Metazoa</taxon>
        <taxon>Ecdysozoa</taxon>
        <taxon>Arthropoda</taxon>
        <taxon>Crustacea</taxon>
        <taxon>Branchiopoda</taxon>
        <taxon>Diplostraca</taxon>
        <taxon>Cladocera</taxon>
        <taxon>Anomopoda</taxon>
        <taxon>Daphniidae</taxon>
        <taxon>Daphnia</taxon>
    </lineage>
</organism>
<feature type="domain" description="N-acetyltransferase ESCO acetyl-transferase" evidence="11">
    <location>
        <begin position="157"/>
        <end position="225"/>
    </location>
</feature>
<evidence type="ECO:0000259" key="11">
    <source>
        <dbReference type="Pfam" id="PF13880"/>
    </source>
</evidence>
<feature type="domain" description="N-acetyltransferase ESCO zinc-finger" evidence="10">
    <location>
        <begin position="10"/>
        <end position="48"/>
    </location>
</feature>
<dbReference type="InterPro" id="IPR028009">
    <property type="entry name" value="ESCO_Acetyltransf_dom"/>
</dbReference>
<evidence type="ECO:0000259" key="10">
    <source>
        <dbReference type="Pfam" id="PF13878"/>
    </source>
</evidence>
<dbReference type="GO" id="GO:0061733">
    <property type="term" value="F:protein-lysine-acetyltransferase activity"/>
    <property type="evidence" value="ECO:0000318"/>
    <property type="project" value="GO_Central"/>
</dbReference>
<evidence type="ECO:0000256" key="5">
    <source>
        <dbReference type="ARBA" id="ARBA00022771"/>
    </source>
</evidence>
<dbReference type="HOGENOM" id="CLU_039183_0_1_1"/>
<name>E9G998_DAPPU</name>
<gene>
    <name evidence="12" type="ORF">DAPPUDRAFT_301396</name>
</gene>
<comment type="subcellular location">
    <subcellularLocation>
        <location evidence="1">Nucleus</location>
    </subcellularLocation>
</comment>
<dbReference type="AlphaFoldDB" id="E9G998"/>
<dbReference type="Pfam" id="PF13878">
    <property type="entry name" value="zf-C2H2_3"/>
    <property type="match status" value="1"/>
</dbReference>
<dbReference type="PANTHER" id="PTHR45884">
    <property type="entry name" value="N-ACETYLTRANSFERASE ECO"/>
    <property type="match status" value="1"/>
</dbReference>